<comment type="caution">
    <text evidence="1">The sequence shown here is derived from an EMBL/GenBank/DDBJ whole genome shotgun (WGS) entry which is preliminary data.</text>
</comment>
<dbReference type="RefSeq" id="WP_309726038.1">
    <property type="nucleotide sequence ID" value="NZ_JAVDQA010000001.1"/>
</dbReference>
<accession>A0ABU1K1A7</accession>
<proteinExistence type="predicted"/>
<organism evidence="1 2">
    <name type="scientific">Mesonia maritima</name>
    <dbReference type="NCBI Taxonomy" id="1793873"/>
    <lineage>
        <taxon>Bacteria</taxon>
        <taxon>Pseudomonadati</taxon>
        <taxon>Bacteroidota</taxon>
        <taxon>Flavobacteriia</taxon>
        <taxon>Flavobacteriales</taxon>
        <taxon>Flavobacteriaceae</taxon>
        <taxon>Mesonia</taxon>
    </lineage>
</organism>
<name>A0ABU1K1A7_9FLAO</name>
<evidence type="ECO:0000313" key="1">
    <source>
        <dbReference type="EMBL" id="MDR6299392.1"/>
    </source>
</evidence>
<dbReference type="EMBL" id="JAVDQA010000001">
    <property type="protein sequence ID" value="MDR6299392.1"/>
    <property type="molecule type" value="Genomic_DNA"/>
</dbReference>
<reference evidence="1 2" key="1">
    <citation type="submission" date="2023-07" db="EMBL/GenBank/DDBJ databases">
        <title>Genomic Encyclopedia of Type Strains, Phase IV (KMG-IV): sequencing the most valuable type-strain genomes for metagenomic binning, comparative biology and taxonomic classification.</title>
        <authorList>
            <person name="Goeker M."/>
        </authorList>
    </citation>
    <scope>NUCLEOTIDE SEQUENCE [LARGE SCALE GENOMIC DNA]</scope>
    <source>
        <strain evidence="1 2">DSM 102814</strain>
    </source>
</reference>
<sequence length="1837" mass="204707">MIQKIRTSRISKIIASYLAIQMVISVVQPTQMYALTGGPSQPEFNSFTPIGTSDMVNLSSGDFNYNIPVMDVGGYPLNLAYDSGVGMDQEASWVGLGWNLNVGQITRDVRGVPDDFKGDEMVYKNHMKENKTVGVAFNINPQFFGLGDMGLGVSAGLTVQHNNYTGLGFQPSYGVSYALTDHVSVGASLSSSTASGVTASPSVSLSSKDLSNDDQFNTGLSAGIGVGYNSRQGLTSFNMNSGVNFSNSDKKIKNTINWSQGGKGSISFVNNTFTPAKRVAYKNSNLSFAVSLGLDAWGVDAEVGITGFGITQKIKDGVNHSRAFGYNNTHLAPENAILDFNREKEDVISKNTLSLSPTNYTYDIYQIQGQGIGGMFRPFRGQVGHVFSQFVQDQSGSDSFGGEAEGGAGWHVGLDVTLADGFAQTGKWKTPVASYFSETDEESTPLEYEQVYYKTIGEYTVDPEADLLDNRLGGNKPVRIGIGGTPHAPGRYAENIYYAKEQSPNVPLGTPSYQQININEPIKREERELRNTSVIPVQFGEAGHDPFINENNSHSLAKNHHIAGYKIMQTNGATYLYGETVYNTKKEEETFAIEGTPDHPDEGTISYNNQDNIIGNGNGVDHYFNSIKTPAYAHTYLLTGILSADYEDLTGNGISDDDLGAYTKFNYQTVHQNYNWNIPYQSGKASYNQGLNSNPKDDKASVVSGTKELKYVHTIETKTHVAYFRLEDRLDGKESGGGNKHMKNIDKIFLYTKQEFNQLVSDYGNLETVPTGTLAKRAIKVAHFEYDYSLCPGVPNSSQGGKLTLKSLYFTYKDSYMGKYTPYKFNYEGLNPDYSLKAYDIWGNYKPNEADNYNIFNNPLSPQEFPFVQQDDKELQDQYASAWSLTSIDLPSGGRIDLTYETDDYQFVQDKKPMRMFKIAGVAREGENPGSADLGDDLLYNHGNFSNDAKYLIVELPESSTLSEAEFKEKYLREHYNKPIYFRFLLNMSKEASNTSNSPNDFDYVEGYFKIDTGLSLKTFASNGKFYGAIPMKFSDLEGGINGGKNVNPISKAGWYFGQKYLSRKVYGLPLYTNTSIKSIMNQLKSDFGAIDEIIRGPNAKLRNQRRIAKRYVPEKSWIRLLEPNDRKLGGGVRVQKIEMHDNWDKMMYSTNEGYKQFYGQEYSYNLEDSSSSGVATYEPNMSKENPFVEPFYNKDESLVAPREVNYKEKPFGESFFPSPTVTYSRVSVKNLSRVKQEGGQTLKVKKHATGKVVTEFYTSKDFPTIADYTELDGPGNFYSNDNDVIGQGLSSLLGLNVKVNTELTLSQGFVVQTNDMNGKEKRQSVYSELGEFISGAEYKYSVNPNGNLNNYVPMITKNGEVINDREVGVHYDVVNDFYENYTYTNMSGMQGNVVAIPVPFIPPVWVVPSTIPQSAEHTNILRTATTTKVIHRTGIMTEKIAYDLGARVSTKNLAWDAQTGEVLLTETTNEYKDNYYNLNFPAYWANPGMGLATNNVGIKGTLQKSGSYYQLSGYSNLREIFTEGDELVAQSFFPHGIDRFWVVGFNAQQNAIQLMDRNGEIVDQSSTLNFYIDRSGFRNIQSASMASVTLMKNPIADNQISKEDFEMNETVSDNPRVVNASAVEYTDFWSSQCEANIPKNRFLRDIEGNEIYDVDKLCLNPYIYNIKGDYKPVRSYTYLTGRNLGDGLGVRNQGFFNEFTPYYVYDNDAWVKSPDAEEKWTYASEVTQYSPFGVELENRDALGRYSAAQYGYGYTLPVAVSSNSSYAEMGYDGFEDYDEETTGQEESHFGFHDASGVQLSTERSHTGIKSIKVGPGSNIKIKKNLEECSPVGPPAE</sequence>
<keyword evidence="2" id="KW-1185">Reference proteome</keyword>
<dbReference type="Proteomes" id="UP001257659">
    <property type="component" value="Unassembled WGS sequence"/>
</dbReference>
<evidence type="ECO:0000313" key="2">
    <source>
        <dbReference type="Proteomes" id="UP001257659"/>
    </source>
</evidence>
<protein>
    <submittedName>
        <fullName evidence="1">Uncharacterized protein</fullName>
    </submittedName>
</protein>
<gene>
    <name evidence="1" type="ORF">GGR31_000008</name>
</gene>